<dbReference type="PaxDb" id="4097-A0A1S4C5N2"/>
<evidence type="ECO:0000313" key="1">
    <source>
        <dbReference type="RefSeq" id="XP_016496512.1"/>
    </source>
</evidence>
<accession>A0A1S4C5N2</accession>
<sequence>MQQEIDALEGNKTWELVPLPASKRAIGSNGAKPVTTPLEANTRLTTVEFDKLTGDTDDPLLEDICSYQKLIGKLIYLTITRPDICFTVQVLSQFMQQPKRSHREGALIVVRYIKGSPGLGVCLSQTSVTQLTTYCDSDWAACPNTRRSVTGYVIKLGDSLISWKPKK</sequence>
<dbReference type="OrthoDB" id="414945at2759"/>
<protein>
    <submittedName>
        <fullName evidence="1">Uncharacterized mitochondrial protein AtMg00810-like</fullName>
    </submittedName>
</protein>
<organism evidence="1">
    <name type="scientific">Nicotiana tabacum</name>
    <name type="common">Common tobacco</name>
    <dbReference type="NCBI Taxonomy" id="4097"/>
    <lineage>
        <taxon>Eukaryota</taxon>
        <taxon>Viridiplantae</taxon>
        <taxon>Streptophyta</taxon>
        <taxon>Embryophyta</taxon>
        <taxon>Tracheophyta</taxon>
        <taxon>Spermatophyta</taxon>
        <taxon>Magnoliopsida</taxon>
        <taxon>eudicotyledons</taxon>
        <taxon>Gunneridae</taxon>
        <taxon>Pentapetalae</taxon>
        <taxon>asterids</taxon>
        <taxon>lamiids</taxon>
        <taxon>Solanales</taxon>
        <taxon>Solanaceae</taxon>
        <taxon>Nicotianoideae</taxon>
        <taxon>Nicotianeae</taxon>
        <taxon>Nicotiana</taxon>
    </lineage>
</organism>
<dbReference type="PANTHER" id="PTHR11439:SF499">
    <property type="entry name" value="PPC DOMAIN-CONTAINING PROTEIN"/>
    <property type="match status" value="1"/>
</dbReference>
<reference evidence="1" key="1">
    <citation type="submission" date="2025-08" db="UniProtKB">
        <authorList>
            <consortium name="RefSeq"/>
        </authorList>
    </citation>
    <scope>IDENTIFICATION</scope>
</reference>
<dbReference type="AlphaFoldDB" id="A0A1S4C5N2"/>
<dbReference type="PANTHER" id="PTHR11439">
    <property type="entry name" value="GAG-POL-RELATED RETROTRANSPOSON"/>
    <property type="match status" value="1"/>
</dbReference>
<name>A0A1S4C5N2_TOBAC</name>
<dbReference type="STRING" id="4097.A0A1S4C5N2"/>
<dbReference type="KEGG" id="nta:107815446"/>
<proteinExistence type="predicted"/>
<gene>
    <name evidence="1" type="primary">LOC107815446</name>
</gene>
<dbReference type="RefSeq" id="XP_016496512.1">
    <property type="nucleotide sequence ID" value="XM_016641026.1"/>
</dbReference>